<evidence type="ECO:0000259" key="5">
    <source>
        <dbReference type="Pfam" id="PF01466"/>
    </source>
</evidence>
<gene>
    <name evidence="7" type="primary">Cnig_chr_X.g26619</name>
    <name evidence="7" type="ORF">B9Z55_026619</name>
</gene>
<dbReference type="OrthoDB" id="5796858at2759"/>
<dbReference type="InterPro" id="IPR016072">
    <property type="entry name" value="Skp1_comp_dimer"/>
</dbReference>
<dbReference type="STRING" id="1611254.A0A2G5T3I0"/>
<dbReference type="SUPFAM" id="SSF54695">
    <property type="entry name" value="POZ domain"/>
    <property type="match status" value="1"/>
</dbReference>
<feature type="region of interest" description="Disordered" evidence="4">
    <location>
        <begin position="140"/>
        <end position="161"/>
    </location>
</feature>
<dbReference type="InterPro" id="IPR016073">
    <property type="entry name" value="Skp1_comp_POZ"/>
</dbReference>
<dbReference type="InterPro" id="IPR016897">
    <property type="entry name" value="SKP1"/>
</dbReference>
<feature type="domain" description="SKP1 component dimerisation" evidence="5">
    <location>
        <begin position="114"/>
        <end position="151"/>
    </location>
</feature>
<dbReference type="PIRSF" id="PIRSF028729">
    <property type="entry name" value="E3_ubiquit_lig_SCF_Skp"/>
    <property type="match status" value="1"/>
</dbReference>
<dbReference type="CDD" id="cd18322">
    <property type="entry name" value="BTB_POZ_SKP1"/>
    <property type="match status" value="1"/>
</dbReference>
<comment type="similarity">
    <text evidence="1 3">Belongs to the SKP1 family.</text>
</comment>
<reference evidence="8" key="1">
    <citation type="submission" date="2017-10" db="EMBL/GenBank/DDBJ databases">
        <title>Rapid genome shrinkage in a self-fertile nematode reveals novel sperm competition proteins.</title>
        <authorList>
            <person name="Yin D."/>
            <person name="Schwarz E.M."/>
            <person name="Thomas C.G."/>
            <person name="Felde R.L."/>
            <person name="Korf I.F."/>
            <person name="Cutter A.D."/>
            <person name="Schartner C.M."/>
            <person name="Ralston E.J."/>
            <person name="Meyer B.J."/>
            <person name="Haag E.S."/>
        </authorList>
    </citation>
    <scope>NUCLEOTIDE SEQUENCE [LARGE SCALE GENOMIC DNA]</scope>
    <source>
        <strain evidence="8">JU1422</strain>
    </source>
</reference>
<comment type="caution">
    <text evidence="7">The sequence shown here is derived from an EMBL/GenBank/DDBJ whole genome shotgun (WGS) entry which is preliminary data.</text>
</comment>
<dbReference type="FunFam" id="3.30.710.10:FF:000124">
    <property type="entry name" value="Protein CBG09126"/>
    <property type="match status" value="1"/>
</dbReference>
<dbReference type="InterPro" id="IPR001232">
    <property type="entry name" value="SKP1-like"/>
</dbReference>
<feature type="domain" description="SKP1 component POZ" evidence="6">
    <location>
        <begin position="8"/>
        <end position="67"/>
    </location>
</feature>
<proteinExistence type="inferred from homology"/>
<organism evidence="7 8">
    <name type="scientific">Caenorhabditis nigoni</name>
    <dbReference type="NCBI Taxonomy" id="1611254"/>
    <lineage>
        <taxon>Eukaryota</taxon>
        <taxon>Metazoa</taxon>
        <taxon>Ecdysozoa</taxon>
        <taxon>Nematoda</taxon>
        <taxon>Chromadorea</taxon>
        <taxon>Rhabditida</taxon>
        <taxon>Rhabditina</taxon>
        <taxon>Rhabditomorpha</taxon>
        <taxon>Rhabditoidea</taxon>
        <taxon>Rhabditidae</taxon>
        <taxon>Peloderinae</taxon>
        <taxon>Caenorhabditis</taxon>
    </lineage>
</organism>
<comment type="function">
    <text evidence="3">Probable essential component of SCF (SKP1-CUL1-F-box protein) E3 ubiquitin-protein ligase complexes, which mediate the ubiquitination and subsequent proteasomal degradation of target proteins. Regulates cell proliferation during embryonic and larval development.</text>
</comment>
<dbReference type="Pfam" id="PF01466">
    <property type="entry name" value="Skp1"/>
    <property type="match status" value="1"/>
</dbReference>
<accession>A0A2G5T3I0</accession>
<dbReference type="SUPFAM" id="SSF81382">
    <property type="entry name" value="Skp1 dimerisation domain-like"/>
    <property type="match status" value="1"/>
</dbReference>
<dbReference type="InterPro" id="IPR011333">
    <property type="entry name" value="SKP1/BTB/POZ_sf"/>
</dbReference>
<evidence type="ECO:0000313" key="8">
    <source>
        <dbReference type="Proteomes" id="UP000230233"/>
    </source>
</evidence>
<evidence type="ECO:0000256" key="2">
    <source>
        <dbReference type="ARBA" id="ARBA00022786"/>
    </source>
</evidence>
<sequence length="161" mass="18331">MDDTSRRIRFKTKDNVVLESSVAAMAKSPTVRDYLINTGGEPESREIYLENISARAMRIIIKWCEEHIDYPCIENSDDPMGKPTPTEFDRELLKVGNDLLHELLCACVFLELYGLMDQGSRCVSSQMRGLDVKQMRRFLGIPSDSESDDENEPGPSNGRRR</sequence>
<keyword evidence="8" id="KW-1185">Reference proteome</keyword>
<dbReference type="GO" id="GO:0006511">
    <property type="term" value="P:ubiquitin-dependent protein catabolic process"/>
    <property type="evidence" value="ECO:0007669"/>
    <property type="project" value="InterPro"/>
</dbReference>
<dbReference type="Gene3D" id="3.30.710.10">
    <property type="entry name" value="Potassium Channel Kv1.1, Chain A"/>
    <property type="match status" value="1"/>
</dbReference>
<evidence type="ECO:0000256" key="3">
    <source>
        <dbReference type="PIRNR" id="PIRNR028729"/>
    </source>
</evidence>
<dbReference type="EMBL" id="PDUG01000006">
    <property type="protein sequence ID" value="PIC21965.1"/>
    <property type="molecule type" value="Genomic_DNA"/>
</dbReference>
<evidence type="ECO:0000256" key="4">
    <source>
        <dbReference type="SAM" id="MobiDB-lite"/>
    </source>
</evidence>
<comment type="pathway">
    <text evidence="3">Protein modification; protein ubiquitination.</text>
</comment>
<dbReference type="GO" id="GO:0016567">
    <property type="term" value="P:protein ubiquitination"/>
    <property type="evidence" value="ECO:0007669"/>
    <property type="project" value="UniProtKB-UniPathway"/>
</dbReference>
<dbReference type="InterPro" id="IPR036296">
    <property type="entry name" value="SKP1-like_dim_sf"/>
</dbReference>
<dbReference type="AlphaFoldDB" id="A0A2G5T3I0"/>
<protein>
    <recommendedName>
        <fullName evidence="3">Skp1-related protein</fullName>
    </recommendedName>
</protein>
<dbReference type="SMART" id="SM00512">
    <property type="entry name" value="Skp1"/>
    <property type="match status" value="1"/>
</dbReference>
<dbReference type="Proteomes" id="UP000230233">
    <property type="component" value="Chromosome X"/>
</dbReference>
<dbReference type="PANTHER" id="PTHR11165">
    <property type="entry name" value="SKP1"/>
    <property type="match status" value="1"/>
</dbReference>
<dbReference type="UniPathway" id="UPA00143"/>
<keyword evidence="2 3" id="KW-0833">Ubl conjugation pathway</keyword>
<evidence type="ECO:0000259" key="6">
    <source>
        <dbReference type="Pfam" id="PF03931"/>
    </source>
</evidence>
<evidence type="ECO:0000256" key="1">
    <source>
        <dbReference type="ARBA" id="ARBA00009993"/>
    </source>
</evidence>
<dbReference type="Pfam" id="PF03931">
    <property type="entry name" value="Skp1_POZ"/>
    <property type="match status" value="1"/>
</dbReference>
<name>A0A2G5T3I0_9PELO</name>
<evidence type="ECO:0000313" key="7">
    <source>
        <dbReference type="EMBL" id="PIC21965.1"/>
    </source>
</evidence>